<dbReference type="InterPro" id="IPR002126">
    <property type="entry name" value="Cadherin-like_dom"/>
</dbReference>
<dbReference type="PANTHER" id="PTHR24027">
    <property type="entry name" value="CADHERIN-23"/>
    <property type="match status" value="1"/>
</dbReference>
<dbReference type="PROSITE" id="PS50268">
    <property type="entry name" value="CADHERIN_2"/>
    <property type="match status" value="1"/>
</dbReference>
<feature type="chain" id="PRO_5016311565" description="Cadherin domain-containing protein" evidence="6">
    <location>
        <begin position="24"/>
        <end position="442"/>
    </location>
</feature>
<dbReference type="GO" id="GO:0034332">
    <property type="term" value="P:adherens junction organization"/>
    <property type="evidence" value="ECO:0007669"/>
    <property type="project" value="TreeGrafter"/>
</dbReference>
<evidence type="ECO:0000256" key="5">
    <source>
        <dbReference type="PROSITE-ProRule" id="PRU00043"/>
    </source>
</evidence>
<evidence type="ECO:0000313" key="8">
    <source>
        <dbReference type="EMBL" id="PWA18056.1"/>
    </source>
</evidence>
<dbReference type="InterPro" id="IPR015919">
    <property type="entry name" value="Cadherin-like_sf"/>
</dbReference>
<dbReference type="GO" id="GO:0005509">
    <property type="term" value="F:calcium ion binding"/>
    <property type="evidence" value="ECO:0007669"/>
    <property type="project" value="UniProtKB-UniRule"/>
</dbReference>
<dbReference type="GO" id="GO:0016477">
    <property type="term" value="P:cell migration"/>
    <property type="evidence" value="ECO:0007669"/>
    <property type="project" value="TreeGrafter"/>
</dbReference>
<dbReference type="AlphaFoldDB" id="A0A315V428"/>
<dbReference type="Gene3D" id="2.60.40.60">
    <property type="entry name" value="Cadherins"/>
    <property type="match status" value="2"/>
</dbReference>
<sequence>MGWCCSGICRALALLVLLFVLRGRGCCCWGLSPSSGDGEKSLRSDPDSWEALHRNKRSWVWNQFFVLEEYTGNDPLYVGKEDAARGKHLNQTEHICGSAGVQLRALIPVFQTMRRSDFRALPKLLLTLHVLASGSFLQMVPTIRNHQDSSHQHPGDNMSVKRMSSSRLEMKEPVSLALKAQLHGYSPEHGQLHSDVDKGDGKVKYVLSGEGATSIFTIDENTGDIHATKRLDREAQAYYTLQAQAIDRITNLPVEPRSEFVVKVQDINDNEPKFLDGPYLAGVPEMSPLAKLNGVVLIAVTESLYHNLFHMECINRVKAIFASAPHTDSSIQVILTMPGVDDFTAAKLETACRRTMVVQVAATDADDPTYGNSARVVYSIIHGQPYFSVEPKTVHVALHCVEGARPTRLPPVVWRQLDECEATMRLARTGGKESRCNEEAVL</sequence>
<dbReference type="Pfam" id="PF00028">
    <property type="entry name" value="Cadherin"/>
    <property type="match status" value="1"/>
</dbReference>
<dbReference type="PRINTS" id="PR00205">
    <property type="entry name" value="CADHERIN"/>
</dbReference>
<dbReference type="GO" id="GO:0044331">
    <property type="term" value="P:cell-cell adhesion mediated by cadherin"/>
    <property type="evidence" value="ECO:0007669"/>
    <property type="project" value="TreeGrafter"/>
</dbReference>
<dbReference type="GO" id="GO:0007043">
    <property type="term" value="P:cell-cell junction assembly"/>
    <property type="evidence" value="ECO:0007669"/>
    <property type="project" value="TreeGrafter"/>
</dbReference>
<dbReference type="GO" id="GO:0016339">
    <property type="term" value="P:calcium-dependent cell-cell adhesion via plasma membrane cell adhesion molecules"/>
    <property type="evidence" value="ECO:0007669"/>
    <property type="project" value="TreeGrafter"/>
</dbReference>
<dbReference type="GO" id="GO:0005912">
    <property type="term" value="C:adherens junction"/>
    <property type="evidence" value="ECO:0007669"/>
    <property type="project" value="TreeGrafter"/>
</dbReference>
<evidence type="ECO:0000256" key="3">
    <source>
        <dbReference type="ARBA" id="ARBA00022837"/>
    </source>
</evidence>
<accession>A0A315V428</accession>
<evidence type="ECO:0000259" key="7">
    <source>
        <dbReference type="PROSITE" id="PS50268"/>
    </source>
</evidence>
<dbReference type="GO" id="GO:0007156">
    <property type="term" value="P:homophilic cell adhesion via plasma membrane adhesion molecules"/>
    <property type="evidence" value="ECO:0007669"/>
    <property type="project" value="InterPro"/>
</dbReference>
<keyword evidence="2" id="KW-0677">Repeat</keyword>
<evidence type="ECO:0000256" key="4">
    <source>
        <dbReference type="ARBA" id="ARBA00023136"/>
    </source>
</evidence>
<dbReference type="GO" id="GO:0045296">
    <property type="term" value="F:cadherin binding"/>
    <property type="evidence" value="ECO:0007669"/>
    <property type="project" value="TreeGrafter"/>
</dbReference>
<gene>
    <name evidence="8" type="ORF">CCH79_00004028</name>
</gene>
<evidence type="ECO:0000256" key="2">
    <source>
        <dbReference type="ARBA" id="ARBA00022737"/>
    </source>
</evidence>
<feature type="signal peptide" evidence="6">
    <location>
        <begin position="1"/>
        <end position="23"/>
    </location>
</feature>
<proteinExistence type="predicted"/>
<protein>
    <recommendedName>
        <fullName evidence="7">Cadherin domain-containing protein</fullName>
    </recommendedName>
</protein>
<evidence type="ECO:0000256" key="6">
    <source>
        <dbReference type="SAM" id="SignalP"/>
    </source>
</evidence>
<name>A0A315V428_GAMAF</name>
<dbReference type="PROSITE" id="PS00232">
    <property type="entry name" value="CADHERIN_1"/>
    <property type="match status" value="1"/>
</dbReference>
<comment type="subcellular location">
    <subcellularLocation>
        <location evidence="1">Membrane</location>
    </subcellularLocation>
</comment>
<evidence type="ECO:0000313" key="9">
    <source>
        <dbReference type="Proteomes" id="UP000250572"/>
    </source>
</evidence>
<dbReference type="PANTHER" id="PTHR24027:SF91">
    <property type="entry name" value="CADHERIN-7"/>
    <property type="match status" value="1"/>
</dbReference>
<dbReference type="CDD" id="cd11304">
    <property type="entry name" value="Cadherin_repeat"/>
    <property type="match status" value="1"/>
</dbReference>
<dbReference type="SMART" id="SM00112">
    <property type="entry name" value="CA"/>
    <property type="match status" value="1"/>
</dbReference>
<dbReference type="InterPro" id="IPR039808">
    <property type="entry name" value="Cadherin"/>
</dbReference>
<reference evidence="8 9" key="1">
    <citation type="journal article" date="2018" name="G3 (Bethesda)">
        <title>A High-Quality Reference Genome for the Invasive Mosquitofish Gambusia affinis Using a Chicago Library.</title>
        <authorList>
            <person name="Hoffberg S.L."/>
            <person name="Troendle N.J."/>
            <person name="Glenn T.C."/>
            <person name="Mahmud O."/>
            <person name="Louha S."/>
            <person name="Chalopin D."/>
            <person name="Bennetzen J.L."/>
            <person name="Mauricio R."/>
        </authorList>
    </citation>
    <scope>NUCLEOTIDE SEQUENCE [LARGE SCALE GENOMIC DNA]</scope>
    <source>
        <strain evidence="8">NE01/NJP1002.9</strain>
        <tissue evidence="8">Muscle</tissue>
    </source>
</reference>
<dbReference type="GO" id="GO:0008013">
    <property type="term" value="F:beta-catenin binding"/>
    <property type="evidence" value="ECO:0007669"/>
    <property type="project" value="TreeGrafter"/>
</dbReference>
<dbReference type="Proteomes" id="UP000250572">
    <property type="component" value="Unassembled WGS sequence"/>
</dbReference>
<comment type="caution">
    <text evidence="8">The sequence shown here is derived from an EMBL/GenBank/DDBJ whole genome shotgun (WGS) entry which is preliminary data.</text>
</comment>
<dbReference type="SUPFAM" id="SSF49313">
    <property type="entry name" value="Cadherin-like"/>
    <property type="match status" value="2"/>
</dbReference>
<dbReference type="EMBL" id="NHOQ01002355">
    <property type="protein sequence ID" value="PWA18056.1"/>
    <property type="molecule type" value="Genomic_DNA"/>
</dbReference>
<evidence type="ECO:0000256" key="1">
    <source>
        <dbReference type="ARBA" id="ARBA00004370"/>
    </source>
</evidence>
<keyword evidence="3 5" id="KW-0106">Calcium</keyword>
<keyword evidence="9" id="KW-1185">Reference proteome</keyword>
<keyword evidence="4" id="KW-0472">Membrane</keyword>
<feature type="domain" description="Cadherin" evidence="7">
    <location>
        <begin position="194"/>
        <end position="274"/>
    </location>
</feature>
<organism evidence="8 9">
    <name type="scientific">Gambusia affinis</name>
    <name type="common">Western mosquitofish</name>
    <name type="synonym">Heterandria affinis</name>
    <dbReference type="NCBI Taxonomy" id="33528"/>
    <lineage>
        <taxon>Eukaryota</taxon>
        <taxon>Metazoa</taxon>
        <taxon>Chordata</taxon>
        <taxon>Craniata</taxon>
        <taxon>Vertebrata</taxon>
        <taxon>Euteleostomi</taxon>
        <taxon>Actinopterygii</taxon>
        <taxon>Neopterygii</taxon>
        <taxon>Teleostei</taxon>
        <taxon>Neoteleostei</taxon>
        <taxon>Acanthomorphata</taxon>
        <taxon>Ovalentaria</taxon>
        <taxon>Atherinomorphae</taxon>
        <taxon>Cyprinodontiformes</taxon>
        <taxon>Poeciliidae</taxon>
        <taxon>Poeciliinae</taxon>
        <taxon>Gambusia</taxon>
    </lineage>
</organism>
<dbReference type="GO" id="GO:0016342">
    <property type="term" value="C:catenin complex"/>
    <property type="evidence" value="ECO:0007669"/>
    <property type="project" value="TreeGrafter"/>
</dbReference>
<dbReference type="InterPro" id="IPR020894">
    <property type="entry name" value="Cadherin_CS"/>
</dbReference>
<dbReference type="FunFam" id="2.60.40.60:FF:000009">
    <property type="entry name" value="Cadherin 24"/>
    <property type="match status" value="1"/>
</dbReference>
<dbReference type="GO" id="GO:0000902">
    <property type="term" value="P:cell morphogenesis"/>
    <property type="evidence" value="ECO:0007669"/>
    <property type="project" value="TreeGrafter"/>
</dbReference>
<keyword evidence="6" id="KW-0732">Signal</keyword>